<sequence length="102" mass="11340">MKKLFAAAALMSAIAFGGAIARDAGSSTRSYDHVEVVYMNGHADMGMFGEKISPDNATKQQAQKEIRKDPSLRKVLLRHDVELKNVMAIDKARTRETTIYVR</sequence>
<evidence type="ECO:0000313" key="2">
    <source>
        <dbReference type="EMBL" id="TDK38851.1"/>
    </source>
</evidence>
<evidence type="ECO:0000256" key="1">
    <source>
        <dbReference type="SAM" id="SignalP"/>
    </source>
</evidence>
<feature type="chain" id="PRO_5020186167" evidence="1">
    <location>
        <begin position="22"/>
        <end position="102"/>
    </location>
</feature>
<dbReference type="RefSeq" id="WP_133314299.1">
    <property type="nucleotide sequence ID" value="NZ_SMTL01000001.1"/>
</dbReference>
<dbReference type="Proteomes" id="UP000295238">
    <property type="component" value="Unassembled WGS sequence"/>
</dbReference>
<reference evidence="2 3" key="1">
    <citation type="submission" date="2019-03" db="EMBL/GenBank/DDBJ databases">
        <title>Rhizobium sp. nov., an bacterium isolated from biocrust in Mu Us Desert.</title>
        <authorList>
            <person name="Lixiong L."/>
        </authorList>
    </citation>
    <scope>NUCLEOTIDE SEQUENCE [LARGE SCALE GENOMIC DNA]</scope>
    <source>
        <strain evidence="2 3">SPY-1</strain>
    </source>
</reference>
<dbReference type="OrthoDB" id="8371269at2"/>
<protein>
    <submittedName>
        <fullName evidence="2">Uncharacterized protein</fullName>
    </submittedName>
</protein>
<name>A0A4R5UM07_9HYPH</name>
<accession>A0A4R5UM07</accession>
<dbReference type="AlphaFoldDB" id="A0A4R5UM07"/>
<evidence type="ECO:0000313" key="3">
    <source>
        <dbReference type="Proteomes" id="UP000295238"/>
    </source>
</evidence>
<proteinExistence type="predicted"/>
<keyword evidence="1" id="KW-0732">Signal</keyword>
<gene>
    <name evidence="2" type="ORF">E2F50_01535</name>
</gene>
<feature type="signal peptide" evidence="1">
    <location>
        <begin position="1"/>
        <end position="21"/>
    </location>
</feature>
<organism evidence="2 3">
    <name type="scientific">Rhizobium deserti</name>
    <dbReference type="NCBI Taxonomy" id="2547961"/>
    <lineage>
        <taxon>Bacteria</taxon>
        <taxon>Pseudomonadati</taxon>
        <taxon>Pseudomonadota</taxon>
        <taxon>Alphaproteobacteria</taxon>
        <taxon>Hyphomicrobiales</taxon>
        <taxon>Rhizobiaceae</taxon>
        <taxon>Rhizobium/Agrobacterium group</taxon>
        <taxon>Rhizobium</taxon>
    </lineage>
</organism>
<keyword evidence="3" id="KW-1185">Reference proteome</keyword>
<dbReference type="EMBL" id="SMTL01000001">
    <property type="protein sequence ID" value="TDK38851.1"/>
    <property type="molecule type" value="Genomic_DNA"/>
</dbReference>
<comment type="caution">
    <text evidence="2">The sequence shown here is derived from an EMBL/GenBank/DDBJ whole genome shotgun (WGS) entry which is preliminary data.</text>
</comment>